<dbReference type="Proteomes" id="UP000507954">
    <property type="component" value="Unassembled WGS sequence"/>
</dbReference>
<proteinExistence type="predicted"/>
<reference evidence="1" key="1">
    <citation type="submission" date="2019-06" db="EMBL/GenBank/DDBJ databases">
        <authorList>
            <person name="Le Quere A."/>
            <person name="Colella S."/>
        </authorList>
    </citation>
    <scope>NUCLEOTIDE SEQUENCE</scope>
    <source>
        <strain evidence="1">EmedicaeMD41</strain>
    </source>
</reference>
<protein>
    <recommendedName>
        <fullName evidence="2">Transposase</fullName>
    </recommendedName>
</protein>
<name>A0A508XCC1_9HYPH</name>
<dbReference type="EMBL" id="CABFNB010000170">
    <property type="protein sequence ID" value="VTZ66169.1"/>
    <property type="molecule type" value="Genomic_DNA"/>
</dbReference>
<dbReference type="AlphaFoldDB" id="A0A508XCC1"/>
<sequence length="83" mass="9618">MCPRRHWVTPLTNDCVGKPARPQNPTCAIAYRIGHQKGRPVIDLRQRTMALRIMARPLSKQQLLRVNYYAALVEDRESYSIAR</sequence>
<evidence type="ECO:0000313" key="1">
    <source>
        <dbReference type="EMBL" id="VTZ66169.1"/>
    </source>
</evidence>
<accession>A0A508XCC1</accession>
<gene>
    <name evidence="1" type="ORF">EMEDMD4_980039</name>
</gene>
<evidence type="ECO:0008006" key="2">
    <source>
        <dbReference type="Google" id="ProtNLM"/>
    </source>
</evidence>
<organism evidence="1">
    <name type="scientific">Sinorhizobium medicae</name>
    <dbReference type="NCBI Taxonomy" id="110321"/>
    <lineage>
        <taxon>Bacteria</taxon>
        <taxon>Pseudomonadati</taxon>
        <taxon>Pseudomonadota</taxon>
        <taxon>Alphaproteobacteria</taxon>
        <taxon>Hyphomicrobiales</taxon>
        <taxon>Rhizobiaceae</taxon>
        <taxon>Sinorhizobium/Ensifer group</taxon>
        <taxon>Sinorhizobium</taxon>
    </lineage>
</organism>